<dbReference type="RefSeq" id="XP_001431385.1">
    <property type="nucleotide sequence ID" value="XM_001431348.1"/>
</dbReference>
<protein>
    <recommendedName>
        <fullName evidence="4">Transmembrane protein</fullName>
    </recommendedName>
</protein>
<evidence type="ECO:0000256" key="1">
    <source>
        <dbReference type="SAM" id="Phobius"/>
    </source>
</evidence>
<name>A0BZM0_PARTE</name>
<dbReference type="KEGG" id="ptm:GSPATT00005839001"/>
<accession>A0BZM0</accession>
<dbReference type="AlphaFoldDB" id="A0BZM0"/>
<reference evidence="2 3" key="1">
    <citation type="journal article" date="2006" name="Nature">
        <title>Global trends of whole-genome duplications revealed by the ciliate Paramecium tetraurelia.</title>
        <authorList>
            <consortium name="Genoscope"/>
            <person name="Aury J.-M."/>
            <person name="Jaillon O."/>
            <person name="Duret L."/>
            <person name="Noel B."/>
            <person name="Jubin C."/>
            <person name="Porcel B.M."/>
            <person name="Segurens B."/>
            <person name="Daubin V."/>
            <person name="Anthouard V."/>
            <person name="Aiach N."/>
            <person name="Arnaiz O."/>
            <person name="Billaut A."/>
            <person name="Beisson J."/>
            <person name="Blanc I."/>
            <person name="Bouhouche K."/>
            <person name="Camara F."/>
            <person name="Duharcourt S."/>
            <person name="Guigo R."/>
            <person name="Gogendeau D."/>
            <person name="Katinka M."/>
            <person name="Keller A.-M."/>
            <person name="Kissmehl R."/>
            <person name="Klotz C."/>
            <person name="Koll F."/>
            <person name="Le Moue A."/>
            <person name="Lepere C."/>
            <person name="Malinsky S."/>
            <person name="Nowacki M."/>
            <person name="Nowak J.K."/>
            <person name="Plattner H."/>
            <person name="Poulain J."/>
            <person name="Ruiz F."/>
            <person name="Serrano V."/>
            <person name="Zagulski M."/>
            <person name="Dessen P."/>
            <person name="Betermier M."/>
            <person name="Weissenbach J."/>
            <person name="Scarpelli C."/>
            <person name="Schachter V."/>
            <person name="Sperling L."/>
            <person name="Meyer E."/>
            <person name="Cohen J."/>
            <person name="Wincker P."/>
        </authorList>
    </citation>
    <scope>NUCLEOTIDE SEQUENCE [LARGE SCALE GENOMIC DNA]</scope>
    <source>
        <strain evidence="2 3">Stock d4-2</strain>
    </source>
</reference>
<feature type="transmembrane region" description="Helical" evidence="1">
    <location>
        <begin position="41"/>
        <end position="60"/>
    </location>
</feature>
<feature type="transmembrane region" description="Helical" evidence="1">
    <location>
        <begin position="167"/>
        <end position="184"/>
    </location>
</feature>
<keyword evidence="3" id="KW-1185">Reference proteome</keyword>
<evidence type="ECO:0000313" key="2">
    <source>
        <dbReference type="EMBL" id="CAK63987.1"/>
    </source>
</evidence>
<dbReference type="HOGENOM" id="CLU_1252753_0_0_1"/>
<keyword evidence="1" id="KW-0812">Transmembrane</keyword>
<keyword evidence="1" id="KW-0472">Membrane</keyword>
<dbReference type="Proteomes" id="UP000000600">
    <property type="component" value="Unassembled WGS sequence"/>
</dbReference>
<sequence>MWMAKYFSSLSLANYIITQQQGNHLNALYQLSYTPNIIKNFSYAIKLLLYIKFFLSLIFLSELNKQISTNHLSNFDSPQLFIISLSLEMFGAAYDLVQNGLITLLLAEAEATKSCNMALFYQHKNYFQKDRKPPLSCYCQGWIGQILIHFCNQFYFGFMLKSHFKQYYLLFIAYLLCKMFLSLLNSKLEYFSNLSTGSIFSIKFRSNDFKQVMGKQRENTK</sequence>
<dbReference type="InParanoid" id="A0BZM0"/>
<keyword evidence="1" id="KW-1133">Transmembrane helix</keyword>
<evidence type="ECO:0000313" key="3">
    <source>
        <dbReference type="Proteomes" id="UP000000600"/>
    </source>
</evidence>
<dbReference type="GeneID" id="5017167"/>
<proteinExistence type="predicted"/>
<dbReference type="EMBL" id="CT868030">
    <property type="protein sequence ID" value="CAK63987.1"/>
    <property type="molecule type" value="Genomic_DNA"/>
</dbReference>
<feature type="transmembrane region" description="Helical" evidence="1">
    <location>
        <begin position="142"/>
        <end position="160"/>
    </location>
</feature>
<gene>
    <name evidence="2" type="ORF">GSPATT00005839001</name>
</gene>
<organism evidence="2 3">
    <name type="scientific">Paramecium tetraurelia</name>
    <dbReference type="NCBI Taxonomy" id="5888"/>
    <lineage>
        <taxon>Eukaryota</taxon>
        <taxon>Sar</taxon>
        <taxon>Alveolata</taxon>
        <taxon>Ciliophora</taxon>
        <taxon>Intramacronucleata</taxon>
        <taxon>Oligohymenophorea</taxon>
        <taxon>Peniculida</taxon>
        <taxon>Parameciidae</taxon>
        <taxon>Paramecium</taxon>
    </lineage>
</organism>
<evidence type="ECO:0008006" key="4">
    <source>
        <dbReference type="Google" id="ProtNLM"/>
    </source>
</evidence>